<reference evidence="2 3" key="1">
    <citation type="submission" date="2020-06" db="EMBL/GenBank/DDBJ databases">
        <authorList>
            <person name="Chuat V."/>
        </authorList>
    </citation>
    <scope>NUCLEOTIDE SEQUENCE [LARGE SCALE GENOMIC DNA]</scope>
    <source>
        <strain evidence="2">STH_CIRM_1046</strain>
    </source>
</reference>
<feature type="region of interest" description="Disordered" evidence="1">
    <location>
        <begin position="1"/>
        <end position="28"/>
    </location>
</feature>
<organism evidence="2 3">
    <name type="scientific">Streptococcus thermophilus</name>
    <dbReference type="NCBI Taxonomy" id="1308"/>
    <lineage>
        <taxon>Bacteria</taxon>
        <taxon>Bacillati</taxon>
        <taxon>Bacillota</taxon>
        <taxon>Bacilli</taxon>
        <taxon>Lactobacillales</taxon>
        <taxon>Streptococcaceae</taxon>
        <taxon>Streptococcus</taxon>
    </lineage>
</organism>
<feature type="compositionally biased region" description="Polar residues" evidence="1">
    <location>
        <begin position="14"/>
        <end position="28"/>
    </location>
</feature>
<dbReference type="Proteomes" id="UP000509120">
    <property type="component" value="Chromosome"/>
</dbReference>
<evidence type="ECO:0000256" key="1">
    <source>
        <dbReference type="SAM" id="MobiDB-lite"/>
    </source>
</evidence>
<dbReference type="EMBL" id="LR822030">
    <property type="protein sequence ID" value="CAD0156649.1"/>
    <property type="molecule type" value="Genomic_DNA"/>
</dbReference>
<gene>
    <name evidence="2" type="ORF">STHERMO_1567</name>
</gene>
<evidence type="ECO:0000313" key="3">
    <source>
        <dbReference type="Proteomes" id="UP000509120"/>
    </source>
</evidence>
<dbReference type="AlphaFoldDB" id="A0AAU9H7U6"/>
<protein>
    <submittedName>
        <fullName evidence="2">Uncharacterized protein</fullName>
    </submittedName>
</protein>
<proteinExistence type="predicted"/>
<name>A0AAU9H7U6_STRTR</name>
<evidence type="ECO:0000313" key="2">
    <source>
        <dbReference type="EMBL" id="CAD0156649.1"/>
    </source>
</evidence>
<accession>A0AAU9H7U6</accession>
<sequence>MRNNTSSKIKRNKISNAKQSNTLAPKNTLSGSSFVATKLYIQAK</sequence>